<evidence type="ECO:0000313" key="1">
    <source>
        <dbReference type="EMBL" id="MBM6754158.1"/>
    </source>
</evidence>
<keyword evidence="2" id="KW-1185">Reference proteome</keyword>
<proteinExistence type="predicted"/>
<name>A0ABS2EP12_9LACO</name>
<gene>
    <name evidence="1" type="ORF">H5993_05220</name>
</gene>
<dbReference type="Proteomes" id="UP000776629">
    <property type="component" value="Unassembled WGS sequence"/>
</dbReference>
<dbReference type="EMBL" id="JACJJQ010000020">
    <property type="protein sequence ID" value="MBM6754158.1"/>
    <property type="molecule type" value="Genomic_DNA"/>
</dbReference>
<accession>A0ABS2EP12</accession>
<comment type="caution">
    <text evidence="1">The sequence shown here is derived from an EMBL/GenBank/DDBJ whole genome shotgun (WGS) entry which is preliminary data.</text>
</comment>
<evidence type="ECO:0000313" key="2">
    <source>
        <dbReference type="Proteomes" id="UP000776629"/>
    </source>
</evidence>
<organism evidence="1 2">
    <name type="scientific">Limosilactobacillus alvi</name>
    <dbReference type="NCBI Taxonomy" id="990412"/>
    <lineage>
        <taxon>Bacteria</taxon>
        <taxon>Bacillati</taxon>
        <taxon>Bacillota</taxon>
        <taxon>Bacilli</taxon>
        <taxon>Lactobacillales</taxon>
        <taxon>Lactobacillaceae</taxon>
        <taxon>Limosilactobacillus</taxon>
    </lineage>
</organism>
<protein>
    <recommendedName>
        <fullName evidence="3">Phosphate transport system regulatory protein PhoU</fullName>
    </recommendedName>
</protein>
<reference evidence="1 2" key="1">
    <citation type="journal article" date="2021" name="Sci. Rep.">
        <title>The distribution of antibiotic resistance genes in chicken gut microbiota commensals.</title>
        <authorList>
            <person name="Juricova H."/>
            <person name="Matiasovicova J."/>
            <person name="Kubasova T."/>
            <person name="Cejkova D."/>
            <person name="Rychlik I."/>
        </authorList>
    </citation>
    <scope>NUCLEOTIDE SEQUENCE [LARGE SCALE GENOMIC DNA]</scope>
    <source>
        <strain evidence="1 2">An810</strain>
    </source>
</reference>
<evidence type="ECO:0008006" key="3">
    <source>
        <dbReference type="Google" id="ProtNLM"/>
    </source>
</evidence>
<dbReference type="RefSeq" id="WP_204776520.1">
    <property type="nucleotide sequence ID" value="NZ_JACJJQ010000020.1"/>
</dbReference>
<sequence>MFRRNLQAREVRVLNRLSALNDDISDTQNKIVKTMADDLTGSGDLIKRQDQLIAVSDYLADKRYELSAICSDIDNVINEIMLEEDY</sequence>